<dbReference type="Proteomes" id="UP000050465">
    <property type="component" value="Unassembled WGS sequence"/>
</dbReference>
<comment type="caution">
    <text evidence="1">The sequence shown here is derived from an EMBL/GenBank/DDBJ whole genome shotgun (WGS) entry which is preliminary data.</text>
</comment>
<protein>
    <submittedName>
        <fullName evidence="1">Uncharacterized protein</fullName>
    </submittedName>
</protein>
<name>A0A0P7ZF95_9CYAN</name>
<gene>
    <name evidence="1" type="ORF">HLUCCA11_24290</name>
</gene>
<sequence>MRLLLVNGINIYEFFQKDNLYQFSVCFLPYCLSIWRLKKPINLASKIADGLSIWRLKKPINLASKIASGLSIWRLKKLINLLYSFIVVFLEKD</sequence>
<organism evidence="1 2">
    <name type="scientific">Phormidesmis priestleyi Ana</name>
    <dbReference type="NCBI Taxonomy" id="1666911"/>
    <lineage>
        <taxon>Bacteria</taxon>
        <taxon>Bacillati</taxon>
        <taxon>Cyanobacteriota</taxon>
        <taxon>Cyanophyceae</taxon>
        <taxon>Leptolyngbyales</taxon>
        <taxon>Leptolyngbyaceae</taxon>
        <taxon>Phormidesmis</taxon>
    </lineage>
</organism>
<evidence type="ECO:0000313" key="2">
    <source>
        <dbReference type="Proteomes" id="UP000050465"/>
    </source>
</evidence>
<evidence type="ECO:0000313" key="1">
    <source>
        <dbReference type="EMBL" id="KPQ31206.1"/>
    </source>
</evidence>
<accession>A0A0P7ZF95</accession>
<reference evidence="1 2" key="1">
    <citation type="submission" date="2015-09" db="EMBL/GenBank/DDBJ databases">
        <title>Identification and resolution of microdiversity through metagenomic sequencing of parallel consortia.</title>
        <authorList>
            <person name="Nelson W.C."/>
            <person name="Romine M.F."/>
            <person name="Lindemann S.R."/>
        </authorList>
    </citation>
    <scope>NUCLEOTIDE SEQUENCE [LARGE SCALE GENOMIC DNA]</scope>
    <source>
        <strain evidence="1">Ana</strain>
    </source>
</reference>
<dbReference type="EMBL" id="LJZR01000120">
    <property type="protein sequence ID" value="KPQ31206.1"/>
    <property type="molecule type" value="Genomic_DNA"/>
</dbReference>
<proteinExistence type="predicted"/>
<dbReference type="AlphaFoldDB" id="A0A0P7ZF95"/>